<dbReference type="Gene3D" id="1.20.120.1020">
    <property type="entry name" value="Prion-inhibition and propagation, HeLo domain"/>
    <property type="match status" value="1"/>
</dbReference>
<sequence length="358" mass="39898">MRHVSRQFEILDIKLDIEKTLLLWWADRSLVLRILGSISSISKDSDGLQRRYGLRPEHDALASTLSIPADAITSVSLAGSPTGFLIRDLHGLSLDDTRSNQLSGSLSGWRVSQPRMKIFTQEFEAPQQRIGVRGKSIQVRHKARWVILDKEKFDHLIRDLAHFTFKLNEVIPATNSDLASVRAMIAGDLATIKGDVGHRRLVVEASAGRHLVIAESAQQAINTTVQRHKEALDSKLRERKFARTDTEDIDLPSVAETRAEFNVIASHGSSSIGLCCFLIDGLDEFVGDYADGIAFIKTLAGSDKMKVIVSSRPIPAYVGTFRTQPHLQLQYLTYGDIQSYVHDVDGGHPSMQRHMRQP</sequence>
<comment type="caution">
    <text evidence="2">The sequence shown here is derived from an EMBL/GenBank/DDBJ whole genome shotgun (WGS) entry which is preliminary data.</text>
</comment>
<gene>
    <name evidence="2" type="ORF">B0H63DRAFT_534076</name>
</gene>
<feature type="domain" description="Prion-inhibition and propagation HeLo" evidence="1">
    <location>
        <begin position="2"/>
        <end position="196"/>
    </location>
</feature>
<reference evidence="2" key="1">
    <citation type="journal article" date="2023" name="Mol. Phylogenet. Evol.">
        <title>Genome-scale phylogeny and comparative genomics of the fungal order Sordariales.</title>
        <authorList>
            <person name="Hensen N."/>
            <person name="Bonometti L."/>
            <person name="Westerberg I."/>
            <person name="Brannstrom I.O."/>
            <person name="Guillou S."/>
            <person name="Cros-Aarteil S."/>
            <person name="Calhoun S."/>
            <person name="Haridas S."/>
            <person name="Kuo A."/>
            <person name="Mondo S."/>
            <person name="Pangilinan J."/>
            <person name="Riley R."/>
            <person name="LaButti K."/>
            <person name="Andreopoulos B."/>
            <person name="Lipzen A."/>
            <person name="Chen C."/>
            <person name="Yan M."/>
            <person name="Daum C."/>
            <person name="Ng V."/>
            <person name="Clum A."/>
            <person name="Steindorff A."/>
            <person name="Ohm R.A."/>
            <person name="Martin F."/>
            <person name="Silar P."/>
            <person name="Natvig D.O."/>
            <person name="Lalanne C."/>
            <person name="Gautier V."/>
            <person name="Ament-Velasquez S.L."/>
            <person name="Kruys A."/>
            <person name="Hutchinson M.I."/>
            <person name="Powell A.J."/>
            <person name="Barry K."/>
            <person name="Miller A.N."/>
            <person name="Grigoriev I.V."/>
            <person name="Debuchy R."/>
            <person name="Gladieux P."/>
            <person name="Hiltunen Thoren M."/>
            <person name="Johannesson H."/>
        </authorList>
    </citation>
    <scope>NUCLEOTIDE SEQUENCE</scope>
    <source>
        <strain evidence="2">CBS 232.78</strain>
    </source>
</reference>
<evidence type="ECO:0000259" key="1">
    <source>
        <dbReference type="Pfam" id="PF14479"/>
    </source>
</evidence>
<evidence type="ECO:0000313" key="2">
    <source>
        <dbReference type="EMBL" id="KAK3395319.1"/>
    </source>
</evidence>
<keyword evidence="3" id="KW-1185">Reference proteome</keyword>
<organism evidence="2 3">
    <name type="scientific">Podospora didyma</name>
    <dbReference type="NCBI Taxonomy" id="330526"/>
    <lineage>
        <taxon>Eukaryota</taxon>
        <taxon>Fungi</taxon>
        <taxon>Dikarya</taxon>
        <taxon>Ascomycota</taxon>
        <taxon>Pezizomycotina</taxon>
        <taxon>Sordariomycetes</taxon>
        <taxon>Sordariomycetidae</taxon>
        <taxon>Sordariales</taxon>
        <taxon>Podosporaceae</taxon>
        <taxon>Podospora</taxon>
    </lineage>
</organism>
<evidence type="ECO:0000313" key="3">
    <source>
        <dbReference type="Proteomes" id="UP001285441"/>
    </source>
</evidence>
<dbReference type="InterPro" id="IPR038305">
    <property type="entry name" value="HeLo_sf"/>
</dbReference>
<dbReference type="Pfam" id="PF14479">
    <property type="entry name" value="HeLo"/>
    <property type="match status" value="1"/>
</dbReference>
<dbReference type="Proteomes" id="UP001285441">
    <property type="component" value="Unassembled WGS sequence"/>
</dbReference>
<name>A0AAE0U9C8_9PEZI</name>
<dbReference type="AlphaFoldDB" id="A0AAE0U9C8"/>
<dbReference type="PANTHER" id="PTHR10039">
    <property type="entry name" value="AMELOGENIN"/>
    <property type="match status" value="1"/>
</dbReference>
<protein>
    <recommendedName>
        <fullName evidence="1">Prion-inhibition and propagation HeLo domain-containing protein</fullName>
    </recommendedName>
</protein>
<accession>A0AAE0U9C8</accession>
<proteinExistence type="predicted"/>
<reference evidence="2" key="2">
    <citation type="submission" date="2023-06" db="EMBL/GenBank/DDBJ databases">
        <authorList>
            <consortium name="Lawrence Berkeley National Laboratory"/>
            <person name="Haridas S."/>
            <person name="Hensen N."/>
            <person name="Bonometti L."/>
            <person name="Westerberg I."/>
            <person name="Brannstrom I.O."/>
            <person name="Guillou S."/>
            <person name="Cros-Aarteil S."/>
            <person name="Calhoun S."/>
            <person name="Kuo A."/>
            <person name="Mondo S."/>
            <person name="Pangilinan J."/>
            <person name="Riley R."/>
            <person name="LaButti K."/>
            <person name="Andreopoulos B."/>
            <person name="Lipzen A."/>
            <person name="Chen C."/>
            <person name="Yanf M."/>
            <person name="Daum C."/>
            <person name="Ng V."/>
            <person name="Clum A."/>
            <person name="Steindorff A."/>
            <person name="Ohm R."/>
            <person name="Martin F."/>
            <person name="Silar P."/>
            <person name="Natvig D."/>
            <person name="Lalanne C."/>
            <person name="Gautier V."/>
            <person name="Ament-velasquez S.L."/>
            <person name="Kruys A."/>
            <person name="Hutchinson M.I."/>
            <person name="Powell A.J."/>
            <person name="Barry K."/>
            <person name="Miller A.N."/>
            <person name="Grigoriev I.V."/>
            <person name="Debuchy R."/>
            <person name="Gladieux P."/>
            <person name="Thoren M.H."/>
            <person name="Johannesson H."/>
        </authorList>
    </citation>
    <scope>NUCLEOTIDE SEQUENCE</scope>
    <source>
        <strain evidence="2">CBS 232.78</strain>
    </source>
</reference>
<dbReference type="InterPro" id="IPR029498">
    <property type="entry name" value="HeLo_dom"/>
</dbReference>
<dbReference type="EMBL" id="JAULSW010000001">
    <property type="protein sequence ID" value="KAK3395319.1"/>
    <property type="molecule type" value="Genomic_DNA"/>
</dbReference>
<dbReference type="PANTHER" id="PTHR10039:SF5">
    <property type="entry name" value="NACHT DOMAIN-CONTAINING PROTEIN"/>
    <property type="match status" value="1"/>
</dbReference>